<feature type="transmembrane region" description="Helical" evidence="1">
    <location>
        <begin position="140"/>
        <end position="157"/>
    </location>
</feature>
<sequence length="271" mass="31760">MFMISYIFLACALVLLSLNKVKTAYLILVLSVFCAYYFNIINMSFFISNMIAFLLVLFYKYKKSLFLELILFAFCIALFLHFIPGVNNTKILDQVYASVNSAPFSLYFNFDKPLGVFILFLLLPTLFTNKNYIKASLLKWFLLGISPLILLSIPWYFNVLKWEWSLPWWLPYFLFSNLFLVALVEELYFRGYLQQRLTQILHPNLALLIASIAFGLIHYKSGILMIVFASLAGIIYGLVYKYSKNLWFSVLFHYGLNLIHLVFFTYPFYSK</sequence>
<name>A0A424Z370_9BACT</name>
<feature type="transmembrane region" description="Helical" evidence="1">
    <location>
        <begin position="169"/>
        <end position="188"/>
    </location>
</feature>
<feature type="transmembrane region" description="Helical" evidence="1">
    <location>
        <begin position="246"/>
        <end position="269"/>
    </location>
</feature>
<evidence type="ECO:0000313" key="4">
    <source>
        <dbReference type="Proteomes" id="UP000286095"/>
    </source>
</evidence>
<accession>A0A424Z370</accession>
<keyword evidence="3" id="KW-0645">Protease</keyword>
<dbReference type="GO" id="GO:0008237">
    <property type="term" value="F:metallopeptidase activity"/>
    <property type="evidence" value="ECO:0007669"/>
    <property type="project" value="UniProtKB-KW"/>
</dbReference>
<feature type="transmembrane region" description="Helical" evidence="1">
    <location>
        <begin position="65"/>
        <end position="86"/>
    </location>
</feature>
<reference evidence="3 4" key="1">
    <citation type="submission" date="2018-08" db="EMBL/GenBank/DDBJ databases">
        <title>Survival mechanisms of Campylobacter hepaticus identified by genomic analysis and comparative transcriptomic analysis of in vivo and in vitro derived bacteria.</title>
        <authorList>
            <person name="Van T.T.H."/>
            <person name="Moore R.J."/>
        </authorList>
    </citation>
    <scope>NUCLEOTIDE SEQUENCE [LARGE SCALE GENOMIC DNA]</scope>
    <source>
        <strain evidence="3 4">54L</strain>
    </source>
</reference>
<gene>
    <name evidence="3" type="ORF">DZD40_00575</name>
</gene>
<keyword evidence="1" id="KW-0472">Membrane</keyword>
<protein>
    <submittedName>
        <fullName evidence="3">CPBP family intramembrane metalloprotease</fullName>
    </submittedName>
</protein>
<dbReference type="Proteomes" id="UP000286095">
    <property type="component" value="Unassembled WGS sequence"/>
</dbReference>
<keyword evidence="1" id="KW-1133">Transmembrane helix</keyword>
<proteinExistence type="predicted"/>
<dbReference type="GO" id="GO:0006508">
    <property type="term" value="P:proteolysis"/>
    <property type="evidence" value="ECO:0007669"/>
    <property type="project" value="UniProtKB-KW"/>
</dbReference>
<feature type="transmembrane region" description="Helical" evidence="1">
    <location>
        <begin position="39"/>
        <end position="58"/>
    </location>
</feature>
<evidence type="ECO:0000259" key="2">
    <source>
        <dbReference type="Pfam" id="PF02517"/>
    </source>
</evidence>
<feature type="domain" description="CAAX prenyl protease 2/Lysostaphin resistance protein A-like" evidence="2">
    <location>
        <begin position="167"/>
        <end position="259"/>
    </location>
</feature>
<organism evidence="3 4">
    <name type="scientific">Campylobacter hepaticus</name>
    <dbReference type="NCBI Taxonomy" id="1813019"/>
    <lineage>
        <taxon>Bacteria</taxon>
        <taxon>Pseudomonadati</taxon>
        <taxon>Campylobacterota</taxon>
        <taxon>Epsilonproteobacteria</taxon>
        <taxon>Campylobacterales</taxon>
        <taxon>Campylobacteraceae</taxon>
        <taxon>Campylobacter</taxon>
    </lineage>
</organism>
<dbReference type="AlphaFoldDB" id="A0A424Z370"/>
<feature type="transmembrane region" description="Helical" evidence="1">
    <location>
        <begin position="200"/>
        <end position="217"/>
    </location>
</feature>
<keyword evidence="3" id="KW-0482">Metalloprotease</keyword>
<keyword evidence="1" id="KW-0812">Transmembrane</keyword>
<feature type="transmembrane region" description="Helical" evidence="1">
    <location>
        <begin position="223"/>
        <end position="239"/>
    </location>
</feature>
<comment type="caution">
    <text evidence="3">The sequence shown here is derived from an EMBL/GenBank/DDBJ whole genome shotgun (WGS) entry which is preliminary data.</text>
</comment>
<dbReference type="GO" id="GO:0004175">
    <property type="term" value="F:endopeptidase activity"/>
    <property type="evidence" value="ECO:0007669"/>
    <property type="project" value="UniProtKB-ARBA"/>
</dbReference>
<keyword evidence="3" id="KW-0378">Hydrolase</keyword>
<dbReference type="GO" id="GO:0080120">
    <property type="term" value="P:CAAX-box protein maturation"/>
    <property type="evidence" value="ECO:0007669"/>
    <property type="project" value="UniProtKB-ARBA"/>
</dbReference>
<dbReference type="Pfam" id="PF02517">
    <property type="entry name" value="Rce1-like"/>
    <property type="match status" value="1"/>
</dbReference>
<evidence type="ECO:0000256" key="1">
    <source>
        <dbReference type="SAM" id="Phobius"/>
    </source>
</evidence>
<feature type="transmembrane region" description="Helical" evidence="1">
    <location>
        <begin position="106"/>
        <end position="128"/>
    </location>
</feature>
<dbReference type="EMBL" id="QURW01000001">
    <property type="protein sequence ID" value="RQD88730.1"/>
    <property type="molecule type" value="Genomic_DNA"/>
</dbReference>
<evidence type="ECO:0000313" key="3">
    <source>
        <dbReference type="EMBL" id="RQD88730.1"/>
    </source>
</evidence>
<dbReference type="RefSeq" id="WP_124134157.1">
    <property type="nucleotide sequence ID" value="NZ_QURW01000001.1"/>
</dbReference>
<dbReference type="InterPro" id="IPR003675">
    <property type="entry name" value="Rce1/LyrA-like_dom"/>
</dbReference>